<dbReference type="SUPFAM" id="SSF63433">
    <property type="entry name" value="Fumarylacetoacetate hydrolase, FAH, N-terminal domain"/>
    <property type="match status" value="1"/>
</dbReference>
<dbReference type="RefSeq" id="WP_014101041.1">
    <property type="nucleotide sequence ID" value="NC_016025.1"/>
</dbReference>
<dbReference type="PANTHER" id="PTHR43069:SF2">
    <property type="entry name" value="FUMARYLACETOACETASE"/>
    <property type="match status" value="1"/>
</dbReference>
<feature type="binding site" evidence="13">
    <location>
        <position position="213"/>
    </location>
    <ligand>
        <name>Ca(2+)</name>
        <dbReference type="ChEBI" id="CHEBI:29108"/>
    </ligand>
</feature>
<feature type="domain" description="Fumarylacetoacetase N-terminal" evidence="15">
    <location>
        <begin position="27"/>
        <end position="133"/>
    </location>
</feature>
<name>G2LKU8_CHLTF</name>
<dbReference type="GO" id="GO:0046872">
    <property type="term" value="F:metal ion binding"/>
    <property type="evidence" value="ECO:0007669"/>
    <property type="project" value="UniProtKB-KW"/>
</dbReference>
<dbReference type="GO" id="GO:0006559">
    <property type="term" value="P:L-phenylalanine catabolic process"/>
    <property type="evidence" value="ECO:0007669"/>
    <property type="project" value="UniProtKB-UniPathway"/>
</dbReference>
<keyword evidence="10" id="KW-0585">Phenylalanine catabolism</keyword>
<feature type="binding site" evidence="12">
    <location>
        <position position="143"/>
    </location>
    <ligand>
        <name>substrate</name>
    </ligand>
</feature>
<dbReference type="GO" id="GO:0006572">
    <property type="term" value="P:L-tyrosine catabolic process"/>
    <property type="evidence" value="ECO:0007669"/>
    <property type="project" value="UniProtKB-KW"/>
</dbReference>
<evidence type="ECO:0000256" key="8">
    <source>
        <dbReference type="ARBA" id="ARBA00022842"/>
    </source>
</evidence>
<dbReference type="UniPathway" id="UPA00139">
    <property type="reaction ID" value="UER00341"/>
</dbReference>
<evidence type="ECO:0000256" key="6">
    <source>
        <dbReference type="ARBA" id="ARBA00022801"/>
    </source>
</evidence>
<dbReference type="InterPro" id="IPR011234">
    <property type="entry name" value="Fumarylacetoacetase-like_C"/>
</dbReference>
<dbReference type="InterPro" id="IPR015377">
    <property type="entry name" value="Fumarylacetoacetase_N"/>
</dbReference>
<evidence type="ECO:0000256" key="2">
    <source>
        <dbReference type="ARBA" id="ARBA00001946"/>
    </source>
</evidence>
<evidence type="ECO:0000256" key="10">
    <source>
        <dbReference type="ARBA" id="ARBA00023232"/>
    </source>
</evidence>
<feature type="domain" description="Fumarylacetoacetase-like C-terminal" evidence="14">
    <location>
        <begin position="139"/>
        <end position="437"/>
    </location>
</feature>
<keyword evidence="17" id="KW-1185">Reference proteome</keyword>
<feature type="binding site" evidence="12">
    <location>
        <position position="258"/>
    </location>
    <ligand>
        <name>substrate</name>
    </ligand>
</feature>
<dbReference type="PANTHER" id="PTHR43069">
    <property type="entry name" value="FUMARYLACETOACETASE"/>
    <property type="match status" value="1"/>
</dbReference>
<feature type="binding site" evidence="13">
    <location>
        <position position="247"/>
    </location>
    <ligand>
        <name>Ca(2+)</name>
        <dbReference type="ChEBI" id="CHEBI:29108"/>
    </ligand>
</feature>
<feature type="binding site" evidence="12">
    <location>
        <position position="157"/>
    </location>
    <ligand>
        <name>substrate</name>
    </ligand>
</feature>
<evidence type="ECO:0000256" key="13">
    <source>
        <dbReference type="PIRSR" id="PIRSR605959-3"/>
    </source>
</evidence>
<gene>
    <name evidence="16" type="ordered locus">Cabther_B0301</name>
</gene>
<evidence type="ECO:0000256" key="5">
    <source>
        <dbReference type="ARBA" id="ARBA00022723"/>
    </source>
</evidence>
<dbReference type="EC" id="3.7.1.2" evidence="4"/>
<evidence type="ECO:0000256" key="11">
    <source>
        <dbReference type="PIRSR" id="PIRSR605959-1"/>
    </source>
</evidence>
<dbReference type="HOGENOM" id="CLU_026207_2_0_0"/>
<feature type="active site" description="Proton acceptor" evidence="11">
    <location>
        <position position="148"/>
    </location>
</feature>
<dbReference type="KEGG" id="ctm:Cabther_B0301"/>
<evidence type="ECO:0000256" key="12">
    <source>
        <dbReference type="PIRSR" id="PIRSR605959-2"/>
    </source>
</evidence>
<evidence type="ECO:0000313" key="16">
    <source>
        <dbReference type="EMBL" id="AEP13303.1"/>
    </source>
</evidence>
<dbReference type="Pfam" id="PF09298">
    <property type="entry name" value="FAA_hydrolase_N"/>
    <property type="match status" value="1"/>
</dbReference>
<dbReference type="OrthoDB" id="9805307at2"/>
<feature type="binding site" evidence="12">
    <location>
        <position position="254"/>
    </location>
    <ligand>
        <name>substrate</name>
    </ligand>
</feature>
<evidence type="ECO:0000256" key="4">
    <source>
        <dbReference type="ARBA" id="ARBA00012094"/>
    </source>
</evidence>
<dbReference type="Pfam" id="PF01557">
    <property type="entry name" value="FAA_hydrolase"/>
    <property type="match status" value="1"/>
</dbReference>
<organism evidence="16 17">
    <name type="scientific">Chloracidobacterium thermophilum (strain B)</name>
    <dbReference type="NCBI Taxonomy" id="981222"/>
    <lineage>
        <taxon>Bacteria</taxon>
        <taxon>Pseudomonadati</taxon>
        <taxon>Acidobacteriota</taxon>
        <taxon>Terriglobia</taxon>
        <taxon>Terriglobales</taxon>
        <taxon>Acidobacteriaceae</taxon>
        <taxon>Chloracidobacterium</taxon>
    </lineage>
</organism>
<dbReference type="AlphaFoldDB" id="G2LKU8"/>
<evidence type="ECO:0000256" key="9">
    <source>
        <dbReference type="ARBA" id="ARBA00022878"/>
    </source>
</evidence>
<evidence type="ECO:0000313" key="17">
    <source>
        <dbReference type="Proteomes" id="UP000006791"/>
    </source>
</evidence>
<dbReference type="FunFam" id="3.90.850.10:FF:000009">
    <property type="entry name" value="Fumarylacetoacetase"/>
    <property type="match status" value="1"/>
</dbReference>
<dbReference type="Gene3D" id="3.90.850.10">
    <property type="entry name" value="Fumarylacetoacetase-like, C-terminal domain"/>
    <property type="match status" value="1"/>
</dbReference>
<feature type="binding site" evidence="13">
    <location>
        <position position="247"/>
    </location>
    <ligand>
        <name>Mg(2+)</name>
        <dbReference type="ChEBI" id="CHEBI:18420"/>
    </ligand>
</feature>
<dbReference type="STRING" id="981222.Cabther_B0301"/>
<dbReference type="GO" id="GO:0004334">
    <property type="term" value="F:fumarylacetoacetase activity"/>
    <property type="evidence" value="ECO:0007669"/>
    <property type="project" value="UniProtKB-EC"/>
</dbReference>
<dbReference type="InterPro" id="IPR036663">
    <property type="entry name" value="Fumarylacetoacetase_C_sf"/>
</dbReference>
<feature type="binding site" evidence="13">
    <location>
        <position position="267"/>
    </location>
    <ligand>
        <name>Mg(2+)</name>
        <dbReference type="ChEBI" id="CHEBI:18420"/>
    </ligand>
</feature>
<keyword evidence="5 13" id="KW-0479">Metal-binding</keyword>
<evidence type="ECO:0000259" key="15">
    <source>
        <dbReference type="Pfam" id="PF09298"/>
    </source>
</evidence>
<comment type="pathway">
    <text evidence="3">Amino-acid degradation; L-phenylalanine degradation; acetoacetate and fumarate from L-phenylalanine: step 6/6.</text>
</comment>
<proteinExistence type="predicted"/>
<accession>G2LKU8</accession>
<feature type="binding site" evidence="12">
    <location>
        <position position="374"/>
    </location>
    <ligand>
        <name>substrate</name>
    </ligand>
</feature>
<comment type="cofactor">
    <cofactor evidence="1 13">
        <name>Ca(2+)</name>
        <dbReference type="ChEBI" id="CHEBI:29108"/>
    </cofactor>
</comment>
<keyword evidence="7 13" id="KW-0106">Calcium</keyword>
<reference evidence="16 17" key="1">
    <citation type="journal article" date="2012" name="Environ. Microbiol.">
        <title>Complete genome of Candidatus Chloracidobacterium thermophilum, a chlorophyll-based photoheterotroph belonging to the phylum Acidobacteria.</title>
        <authorList>
            <person name="Garcia Costas A.M."/>
            <person name="Liu Z."/>
            <person name="Tomsho L.P."/>
            <person name="Schuster S.C."/>
            <person name="Ward D.M."/>
            <person name="Bryant D.A."/>
        </authorList>
    </citation>
    <scope>NUCLEOTIDE SEQUENCE [LARGE SCALE GENOMIC DNA]</scope>
    <source>
        <strain evidence="16 17">B</strain>
    </source>
</reference>
<keyword evidence="9" id="KW-0828">Tyrosine catabolism</keyword>
<dbReference type="GO" id="GO:1902000">
    <property type="term" value="P:homogentisate catabolic process"/>
    <property type="evidence" value="ECO:0007669"/>
    <property type="project" value="TreeGrafter"/>
</dbReference>
<keyword evidence="8 13" id="KW-0460">Magnesium</keyword>
<dbReference type="SUPFAM" id="SSF56529">
    <property type="entry name" value="FAH"/>
    <property type="match status" value="1"/>
</dbReference>
<dbReference type="Gene3D" id="2.30.30.230">
    <property type="entry name" value="Fumarylacetoacetase, N-terminal domain"/>
    <property type="match status" value="1"/>
</dbReference>
<sequence>MLDFTHDASRQSWVASANAADTEFPLQNLPLGRFSEPAQPAPRLGVAIGDQVLDLTRLAATLSPVEAGAAAAFFAACATGDLAAVCALPPEAVTAGRRWLSDALWEGAAGVTTRQARLSPWLLPQAAVTMHRPLEFKNYTDFYASVFHATNVGAMFRPDNPLLPNYKYIPIGYHGRASSVVVSGTPVRRPQGQTRPDPEAPPVFGPSRLLDYELEVGILVGRGNRLGEPIPIAEAEGHIFGLCLLNDWSARDIQAWEYQPLGPFLSKSFATSVSPWVVTRDALAPFRCPAMARPEGDPAPLDYLWNEADQSGGGFDVTLEVFLTTARMREQGLPPVRLSQSRLRDLYWTPAQMIAHHTSNGCDLQPGDLLGSGTVSGPTKDARGCLLELTWRGSEPLALPSGETRRFLEDGDEVTLRGFCERDGFRRIGFGECRGRIAG</sequence>
<dbReference type="NCBIfam" id="TIGR01266">
    <property type="entry name" value="fum_ac_acetase"/>
    <property type="match status" value="1"/>
</dbReference>
<feature type="binding site" evidence="13">
    <location>
        <position position="141"/>
    </location>
    <ligand>
        <name>Ca(2+)</name>
        <dbReference type="ChEBI" id="CHEBI:29108"/>
    </ligand>
</feature>
<keyword evidence="6 16" id="KW-0378">Hydrolase</keyword>
<dbReference type="InterPro" id="IPR036462">
    <property type="entry name" value="Fumarylacetoacetase_N_sf"/>
</dbReference>
<comment type="cofactor">
    <cofactor evidence="2 13">
        <name>Mg(2+)</name>
        <dbReference type="ChEBI" id="CHEBI:18420"/>
    </cofactor>
</comment>
<evidence type="ECO:0000256" key="1">
    <source>
        <dbReference type="ARBA" id="ARBA00001913"/>
    </source>
</evidence>
<evidence type="ECO:0000259" key="14">
    <source>
        <dbReference type="Pfam" id="PF01557"/>
    </source>
</evidence>
<dbReference type="EMBL" id="CP002515">
    <property type="protein sequence ID" value="AEP13303.1"/>
    <property type="molecule type" value="Genomic_DNA"/>
</dbReference>
<feature type="binding site" evidence="13">
    <location>
        <position position="271"/>
    </location>
    <ligand>
        <name>Mg(2+)</name>
        <dbReference type="ChEBI" id="CHEBI:18420"/>
    </ligand>
</feature>
<feature type="binding site" evidence="13">
    <location>
        <position position="215"/>
    </location>
    <ligand>
        <name>Ca(2+)</name>
        <dbReference type="ChEBI" id="CHEBI:29108"/>
    </ligand>
</feature>
<protein>
    <recommendedName>
        <fullName evidence="4">fumarylacetoacetase</fullName>
        <ecNumber evidence="4">3.7.1.2</ecNumber>
    </recommendedName>
</protein>
<evidence type="ECO:0000256" key="3">
    <source>
        <dbReference type="ARBA" id="ARBA00004782"/>
    </source>
</evidence>
<dbReference type="Proteomes" id="UP000006791">
    <property type="component" value="Chromosome 2"/>
</dbReference>
<evidence type="ECO:0000256" key="7">
    <source>
        <dbReference type="ARBA" id="ARBA00022837"/>
    </source>
</evidence>
<dbReference type="InterPro" id="IPR005959">
    <property type="entry name" value="Fumarylacetoacetase"/>
</dbReference>